<accession>A0A1Y2G4X6</accession>
<evidence type="ECO:0000313" key="2">
    <source>
        <dbReference type="Proteomes" id="UP000193467"/>
    </source>
</evidence>
<dbReference type="Proteomes" id="UP000193467">
    <property type="component" value="Unassembled WGS sequence"/>
</dbReference>
<keyword evidence="2" id="KW-1185">Reference proteome</keyword>
<protein>
    <submittedName>
        <fullName evidence="1">Uncharacterized protein</fullName>
    </submittedName>
</protein>
<dbReference type="InParanoid" id="A0A1Y2G4X6"/>
<dbReference type="EMBL" id="MCGR01000004">
    <property type="protein sequence ID" value="ORY90296.1"/>
    <property type="molecule type" value="Genomic_DNA"/>
</dbReference>
<name>A0A1Y2G4X6_9BASI</name>
<reference evidence="1 2" key="1">
    <citation type="submission" date="2016-07" db="EMBL/GenBank/DDBJ databases">
        <title>Pervasive Adenine N6-methylation of Active Genes in Fungi.</title>
        <authorList>
            <consortium name="DOE Joint Genome Institute"/>
            <person name="Mondo S.J."/>
            <person name="Dannebaum R.O."/>
            <person name="Kuo R.C."/>
            <person name="Labutti K."/>
            <person name="Haridas S."/>
            <person name="Kuo A."/>
            <person name="Salamov A."/>
            <person name="Ahrendt S.R."/>
            <person name="Lipzen A."/>
            <person name="Sullivan W."/>
            <person name="Andreopoulos W.B."/>
            <person name="Clum A."/>
            <person name="Lindquist E."/>
            <person name="Daum C."/>
            <person name="Ramamoorthy G.K."/>
            <person name="Gryganskyi A."/>
            <person name="Culley D."/>
            <person name="Magnuson J.K."/>
            <person name="James T.Y."/>
            <person name="O'Malley M.A."/>
            <person name="Stajich J.E."/>
            <person name="Spatafora J.W."/>
            <person name="Visel A."/>
            <person name="Grigoriev I.V."/>
        </authorList>
    </citation>
    <scope>NUCLEOTIDE SEQUENCE [LARGE SCALE GENOMIC DNA]</scope>
    <source>
        <strain evidence="1 2">62-1032</strain>
    </source>
</reference>
<dbReference type="AlphaFoldDB" id="A0A1Y2G4X6"/>
<gene>
    <name evidence="1" type="ORF">BCR35DRAFT_137356</name>
</gene>
<evidence type="ECO:0000313" key="1">
    <source>
        <dbReference type="EMBL" id="ORY90296.1"/>
    </source>
</evidence>
<dbReference type="SUPFAM" id="SSF52047">
    <property type="entry name" value="RNI-like"/>
    <property type="match status" value="1"/>
</dbReference>
<sequence length="381" mass="43451">MSFNRLPAELLTLIANELFAQLASDSPADEWVEQRSLAKLARVNRTCYAVCNPLLYCHPALDGSCALGRWMLALQRWNEGRSKGDARELPRIEKLLILYSNRVDGDKCAECGARSHDTEYNHESLTVLLDYVPLHYFHRLRTLSLFDSEVPAETIALLLGPLAPLRRTIQHLELDSCGLQSHSIHFFLFQHLHFIRTTIVAKSPPRRFQAPALASERRRKAAVTDWKQFSKLYIEIQDHLDEAERLCLAQPPTLHPFAALRTLRLSLLHATFDGEGNELIILFCTNLFPVLKRLELVGNLRRNEVWRPSEQFWFRRSVYRASHLPPAVFLPPRTIVPSDIPVTPPDWQPLTAAEVASPEFSGYRGPQLDVLEMAALELRVG</sequence>
<proteinExistence type="predicted"/>
<organism evidence="1 2">
    <name type="scientific">Leucosporidium creatinivorum</name>
    <dbReference type="NCBI Taxonomy" id="106004"/>
    <lineage>
        <taxon>Eukaryota</taxon>
        <taxon>Fungi</taxon>
        <taxon>Dikarya</taxon>
        <taxon>Basidiomycota</taxon>
        <taxon>Pucciniomycotina</taxon>
        <taxon>Microbotryomycetes</taxon>
        <taxon>Leucosporidiales</taxon>
        <taxon>Leucosporidium</taxon>
    </lineage>
</organism>
<comment type="caution">
    <text evidence="1">The sequence shown here is derived from an EMBL/GenBank/DDBJ whole genome shotgun (WGS) entry which is preliminary data.</text>
</comment>